<organism evidence="1 2">
    <name type="scientific">Prorocentrum cordatum</name>
    <dbReference type="NCBI Taxonomy" id="2364126"/>
    <lineage>
        <taxon>Eukaryota</taxon>
        <taxon>Sar</taxon>
        <taxon>Alveolata</taxon>
        <taxon>Dinophyceae</taxon>
        <taxon>Prorocentrales</taxon>
        <taxon>Prorocentraceae</taxon>
        <taxon>Prorocentrum</taxon>
    </lineage>
</organism>
<protein>
    <recommendedName>
        <fullName evidence="3">Solute carrier family 40 protein</fullName>
    </recommendedName>
</protein>
<reference evidence="1" key="1">
    <citation type="submission" date="2023-10" db="EMBL/GenBank/DDBJ databases">
        <authorList>
            <person name="Chen Y."/>
            <person name="Shah S."/>
            <person name="Dougan E. K."/>
            <person name="Thang M."/>
            <person name="Chan C."/>
        </authorList>
    </citation>
    <scope>NUCLEOTIDE SEQUENCE [LARGE SCALE GENOMIC DNA]</scope>
</reference>
<gene>
    <name evidence="1" type="ORF">PCOR1329_LOCUS28847</name>
</gene>
<evidence type="ECO:0000313" key="1">
    <source>
        <dbReference type="EMBL" id="CAK0830134.1"/>
    </source>
</evidence>
<name>A0ABN9SDS1_9DINO</name>
<accession>A0ABN9SDS1</accession>
<evidence type="ECO:0008006" key="3">
    <source>
        <dbReference type="Google" id="ProtNLM"/>
    </source>
</evidence>
<keyword evidence="2" id="KW-1185">Reference proteome</keyword>
<sequence length="128" mass="14139">MPVEVCGRRYHRQGAMDGAKIMLVRRHSGNPWVVLVPHLSMGTVTITAKTAVFVDVVPWIRWLPMPALTPAWRESFMTQATDGIRAGTIGTLGFLLQAGFQAEQVAVFIILCMLWGRAKVSLCAACWV</sequence>
<proteinExistence type="predicted"/>
<comment type="caution">
    <text evidence="1">The sequence shown here is derived from an EMBL/GenBank/DDBJ whole genome shotgun (WGS) entry which is preliminary data.</text>
</comment>
<dbReference type="EMBL" id="CAUYUJ010010735">
    <property type="protein sequence ID" value="CAK0830134.1"/>
    <property type="molecule type" value="Genomic_DNA"/>
</dbReference>
<dbReference type="Proteomes" id="UP001189429">
    <property type="component" value="Unassembled WGS sequence"/>
</dbReference>
<evidence type="ECO:0000313" key="2">
    <source>
        <dbReference type="Proteomes" id="UP001189429"/>
    </source>
</evidence>